<feature type="compositionally biased region" description="Polar residues" evidence="1">
    <location>
        <begin position="28"/>
        <end position="37"/>
    </location>
</feature>
<feature type="region of interest" description="Disordered" evidence="1">
    <location>
        <begin position="28"/>
        <end position="65"/>
    </location>
</feature>
<proteinExistence type="predicted"/>
<organism evidence="2 3">
    <name type="scientific">Lithospermum erythrorhizon</name>
    <name type="common">Purple gromwell</name>
    <name type="synonym">Lithospermum officinale var. erythrorhizon</name>
    <dbReference type="NCBI Taxonomy" id="34254"/>
    <lineage>
        <taxon>Eukaryota</taxon>
        <taxon>Viridiplantae</taxon>
        <taxon>Streptophyta</taxon>
        <taxon>Embryophyta</taxon>
        <taxon>Tracheophyta</taxon>
        <taxon>Spermatophyta</taxon>
        <taxon>Magnoliopsida</taxon>
        <taxon>eudicotyledons</taxon>
        <taxon>Gunneridae</taxon>
        <taxon>Pentapetalae</taxon>
        <taxon>asterids</taxon>
        <taxon>lamiids</taxon>
        <taxon>Boraginales</taxon>
        <taxon>Boraginaceae</taxon>
        <taxon>Boraginoideae</taxon>
        <taxon>Lithospermeae</taxon>
        <taxon>Lithospermum</taxon>
    </lineage>
</organism>
<name>A0AAV3NWW9_LITER</name>
<dbReference type="AlphaFoldDB" id="A0AAV3NWW9"/>
<protein>
    <submittedName>
        <fullName evidence="2">Uncharacterized protein</fullName>
    </submittedName>
</protein>
<comment type="caution">
    <text evidence="2">The sequence shown here is derived from an EMBL/GenBank/DDBJ whole genome shotgun (WGS) entry which is preliminary data.</text>
</comment>
<evidence type="ECO:0000313" key="2">
    <source>
        <dbReference type="EMBL" id="GAA0142520.1"/>
    </source>
</evidence>
<evidence type="ECO:0000256" key="1">
    <source>
        <dbReference type="SAM" id="MobiDB-lite"/>
    </source>
</evidence>
<reference evidence="2 3" key="1">
    <citation type="submission" date="2024-01" db="EMBL/GenBank/DDBJ databases">
        <title>The complete chloroplast genome sequence of Lithospermum erythrorhizon: insights into the phylogenetic relationship among Boraginaceae species and the maternal lineages of purple gromwells.</title>
        <authorList>
            <person name="Okada T."/>
            <person name="Watanabe K."/>
        </authorList>
    </citation>
    <scope>NUCLEOTIDE SEQUENCE [LARGE SCALE GENOMIC DNA]</scope>
</reference>
<dbReference type="Proteomes" id="UP001454036">
    <property type="component" value="Unassembled WGS sequence"/>
</dbReference>
<keyword evidence="3" id="KW-1185">Reference proteome</keyword>
<evidence type="ECO:0000313" key="3">
    <source>
        <dbReference type="Proteomes" id="UP001454036"/>
    </source>
</evidence>
<accession>A0AAV3NWW9</accession>
<sequence length="248" mass="27095">MKSFANHLSILHNGQDLGRFNRHNGQQISEQGASNKQSDSRLNKTRSQTEFLSTVSDGKMGTDQSKQVAGVGDIAEGVEQQSPCFVAESMELQSGDTPPVNTVTVHQEHNKNSATILGKPPGSEMYVKECKISGVGTSNLLQIEENNEAQMEEIAAMEPTVKIRAEFTNEIGAATHEKQEKTVAKDLPTIARDGFTTPENKKGRTTVNATTTKTSSWAESAEEEEEQAKAIKQLKVSKVSEYAKKKIE</sequence>
<dbReference type="EMBL" id="BAABME010015696">
    <property type="protein sequence ID" value="GAA0142520.1"/>
    <property type="molecule type" value="Genomic_DNA"/>
</dbReference>
<feature type="region of interest" description="Disordered" evidence="1">
    <location>
        <begin position="190"/>
        <end position="227"/>
    </location>
</feature>
<gene>
    <name evidence="2" type="ORF">LIER_35583</name>
</gene>
<feature type="compositionally biased region" description="Low complexity" evidence="1">
    <location>
        <begin position="205"/>
        <end position="219"/>
    </location>
</feature>
<feature type="compositionally biased region" description="Polar residues" evidence="1">
    <location>
        <begin position="45"/>
        <end position="65"/>
    </location>
</feature>